<feature type="region of interest" description="Adenylyl removase" evidence="7">
    <location>
        <begin position="1"/>
        <end position="464"/>
    </location>
</feature>
<dbReference type="PANTHER" id="PTHR30621:SF0">
    <property type="entry name" value="BIFUNCTIONAL GLUTAMINE SYNTHETASE ADENYLYLTRANSFERASE_ADENYLYL-REMOVING ENZYME"/>
    <property type="match status" value="1"/>
</dbReference>
<dbReference type="CDD" id="cd05401">
    <property type="entry name" value="NT_GlnE_GlnD_like"/>
    <property type="match status" value="2"/>
</dbReference>
<evidence type="ECO:0000313" key="11">
    <source>
        <dbReference type="Proteomes" id="UP001597296"/>
    </source>
</evidence>
<feature type="domain" description="PII-uridylyltransferase/Glutamine-synthetase adenylyltransferase" evidence="9">
    <location>
        <begin position="841"/>
        <end position="921"/>
    </location>
</feature>
<evidence type="ECO:0000256" key="7">
    <source>
        <dbReference type="HAMAP-Rule" id="MF_00802"/>
    </source>
</evidence>
<dbReference type="NCBIfam" id="NF010706">
    <property type="entry name" value="PRK14108.1"/>
    <property type="match status" value="1"/>
</dbReference>
<dbReference type="Gene3D" id="3.30.460.10">
    <property type="entry name" value="Beta Polymerase, domain 2"/>
    <property type="match status" value="2"/>
</dbReference>
<dbReference type="Gene3D" id="1.20.120.1510">
    <property type="match status" value="1"/>
</dbReference>
<name>A0ABW5C9K0_9PROT</name>
<dbReference type="EC" id="2.7.7.42" evidence="7"/>
<evidence type="ECO:0000256" key="5">
    <source>
        <dbReference type="ARBA" id="ARBA00022842"/>
    </source>
</evidence>
<evidence type="ECO:0000256" key="6">
    <source>
        <dbReference type="ARBA" id="ARBA00023268"/>
    </source>
</evidence>
<dbReference type="SUPFAM" id="SSF81301">
    <property type="entry name" value="Nucleotidyltransferase"/>
    <property type="match status" value="2"/>
</dbReference>
<dbReference type="Pfam" id="PF08335">
    <property type="entry name" value="GlnD_UR_UTase"/>
    <property type="match status" value="2"/>
</dbReference>
<feature type="domain" description="PII-uridylyltransferase/Glutamine-synthetase adenylyltransferase" evidence="9">
    <location>
        <begin position="319"/>
        <end position="459"/>
    </location>
</feature>
<keyword evidence="1 7" id="KW-0808">Transferase</keyword>
<keyword evidence="3 7" id="KW-0547">Nucleotide-binding</keyword>
<dbReference type="InterPro" id="IPR005190">
    <property type="entry name" value="GlnE_rpt_dom"/>
</dbReference>
<evidence type="ECO:0000256" key="3">
    <source>
        <dbReference type="ARBA" id="ARBA00022741"/>
    </source>
</evidence>
<dbReference type="GO" id="GO:0047388">
    <property type="term" value="F:[glutamine synthetase]-adenylyl-L-tyrosine phosphorylase activity"/>
    <property type="evidence" value="ECO:0007669"/>
    <property type="project" value="UniProtKB-EC"/>
</dbReference>
<evidence type="ECO:0000256" key="2">
    <source>
        <dbReference type="ARBA" id="ARBA00022695"/>
    </source>
</evidence>
<keyword evidence="4 7" id="KW-0067">ATP-binding</keyword>
<dbReference type="Pfam" id="PF03710">
    <property type="entry name" value="GlnE"/>
    <property type="match status" value="2"/>
</dbReference>
<gene>
    <name evidence="7" type="primary">glnE</name>
    <name evidence="10" type="ORF">ACFSNB_09190</name>
</gene>
<evidence type="ECO:0000259" key="8">
    <source>
        <dbReference type="Pfam" id="PF03710"/>
    </source>
</evidence>
<accession>A0ABW5C9K0</accession>
<sequence length="990" mass="107075">MGFPVVSALLPRVADPFRLSLGRDRWRQAVSLFGESAQGLTELPDHPLYGRLLDGVFANSPFLTRCLEAEPPYVAWLLEVGPDEAFADLLEQLQAEIGTCDDPAALMKPLRVGKRFVALLTALADLSGAWTLEQVTGALSRYADTAIALTLDTLLRRAALKGDIVLPAGESPGRASGIVVLGMGKLGAHELNYSSDIDLIVFYDHEKIEYRGTKSVPEFMVALTRDLCRVLESHSGDGYVFRTDLRLRPDPGSTPAAVSIIAAETYYESFGQNWERAAMIKARQVAGDPDTGSAFLKFLRPFIWRKSLDFAAIADIHSIKRQINAHKGGRTIAVAGHNIKLGRGGIREIEFFAQTQQLIWGGRQPELRESGTVAALAALARAGHVAPAVAETLTEAYRELRRIEHRLQMIEDKQTQTLPNDPERLAQLAAFLGHPDVDSFSAALLATLHTVETHYAALFEDAPALAPRGDLVFTGGEDDPETLHTLGEMGFAHPAVLCETIRGWHHGRVRATRSTRARELLTELTPTLLAALADTAAPDQAFLRFDEFLRGLPAGVALFSLFHANPTLLDLVAEIMGDAPLLAAHLARHPVLLDAVLQAGFFAPPPGRDALAAELDRALDRADDFQQLLDLARRWTNDRKFQIGVLTLRGVIGPAEASRALSDLAEAVLATLAPRVEAEFAQAHGTVPGGAWVLLAMGKAGGREMSATSDLDLILVYDAPEDAEQSDGAKALAVPVWFARFTQRLINALSAKTGEGILYEVDMRLRPSGHSGPVASSLEAFRRYQAEAAWTWEHMALTRARVVAGDPGLTARVEAVRRDTLTRRRDPVALLRDVATMRDKIAQTHKPASGWDVKYRPGGLVDIEFIAQTLQLAHAADHPAILAANTAEALSRARSAGLLDDGDAQTLDEALALWGAVQTVLRQTLPAGFDESNAPPGLKSLLVSAAGVGDFKSLVDRMEECADAARAVFERLIVAPAGQTLPPTSEETAP</sequence>
<comment type="catalytic activity">
    <reaction evidence="7">
        <text>[glutamine synthetase]-L-tyrosine + ATP = [glutamine synthetase]-O(4)-(5'-adenylyl)-L-tyrosine + diphosphate</text>
        <dbReference type="Rhea" id="RHEA:18589"/>
        <dbReference type="Rhea" id="RHEA-COMP:10660"/>
        <dbReference type="Rhea" id="RHEA-COMP:10661"/>
        <dbReference type="ChEBI" id="CHEBI:30616"/>
        <dbReference type="ChEBI" id="CHEBI:33019"/>
        <dbReference type="ChEBI" id="CHEBI:46858"/>
        <dbReference type="ChEBI" id="CHEBI:83624"/>
        <dbReference type="EC" id="2.7.7.42"/>
    </reaction>
</comment>
<feature type="domain" description="Glutamate-ammonia ligase adenylyltransferase repeated" evidence="8">
    <location>
        <begin position="572"/>
        <end position="814"/>
    </location>
</feature>
<feature type="domain" description="Glutamate-ammonia ligase adenylyltransferase repeated" evidence="8">
    <location>
        <begin position="54"/>
        <end position="297"/>
    </location>
</feature>
<dbReference type="InterPro" id="IPR023057">
    <property type="entry name" value="GlnE"/>
</dbReference>
<keyword evidence="6 7" id="KW-0511">Multifunctional enzyme</keyword>
<dbReference type="Gene3D" id="1.20.120.330">
    <property type="entry name" value="Nucleotidyltransferases domain 2"/>
    <property type="match status" value="2"/>
</dbReference>
<dbReference type="EMBL" id="JBHUIY010000015">
    <property type="protein sequence ID" value="MFD2233979.1"/>
    <property type="molecule type" value="Genomic_DNA"/>
</dbReference>
<dbReference type="NCBIfam" id="NF008292">
    <property type="entry name" value="PRK11072.1"/>
    <property type="match status" value="1"/>
</dbReference>
<dbReference type="Proteomes" id="UP001597296">
    <property type="component" value="Unassembled WGS sequence"/>
</dbReference>
<comment type="caution">
    <text evidence="10">The sequence shown here is derived from an EMBL/GenBank/DDBJ whole genome shotgun (WGS) entry which is preliminary data.</text>
</comment>
<organism evidence="10 11">
    <name type="scientific">Phaeospirillum tilakii</name>
    <dbReference type="NCBI Taxonomy" id="741673"/>
    <lineage>
        <taxon>Bacteria</taxon>
        <taxon>Pseudomonadati</taxon>
        <taxon>Pseudomonadota</taxon>
        <taxon>Alphaproteobacteria</taxon>
        <taxon>Rhodospirillales</taxon>
        <taxon>Rhodospirillaceae</taxon>
        <taxon>Phaeospirillum</taxon>
    </lineage>
</organism>
<keyword evidence="2 7" id="KW-0548">Nucleotidyltransferase</keyword>
<evidence type="ECO:0000259" key="9">
    <source>
        <dbReference type="Pfam" id="PF08335"/>
    </source>
</evidence>
<keyword evidence="5 7" id="KW-0460">Magnesium</keyword>
<dbReference type="EC" id="2.7.7.89" evidence="7"/>
<dbReference type="RefSeq" id="WP_377315878.1">
    <property type="nucleotide sequence ID" value="NZ_JBHUIY010000015.1"/>
</dbReference>
<feature type="region of interest" description="Adenylyl transferase" evidence="7">
    <location>
        <begin position="469"/>
        <end position="990"/>
    </location>
</feature>
<comment type="catalytic activity">
    <reaction evidence="7">
        <text>[glutamine synthetase]-O(4)-(5'-adenylyl)-L-tyrosine + phosphate = [glutamine synthetase]-L-tyrosine + ADP</text>
        <dbReference type="Rhea" id="RHEA:43716"/>
        <dbReference type="Rhea" id="RHEA-COMP:10660"/>
        <dbReference type="Rhea" id="RHEA-COMP:10661"/>
        <dbReference type="ChEBI" id="CHEBI:43474"/>
        <dbReference type="ChEBI" id="CHEBI:46858"/>
        <dbReference type="ChEBI" id="CHEBI:83624"/>
        <dbReference type="ChEBI" id="CHEBI:456216"/>
        <dbReference type="EC" id="2.7.7.89"/>
    </reaction>
</comment>
<dbReference type="HAMAP" id="MF_00802">
    <property type="entry name" value="GlnE"/>
    <property type="match status" value="1"/>
</dbReference>
<reference evidence="11" key="1">
    <citation type="journal article" date="2019" name="Int. J. Syst. Evol. Microbiol.">
        <title>The Global Catalogue of Microorganisms (GCM) 10K type strain sequencing project: providing services to taxonomists for standard genome sequencing and annotation.</title>
        <authorList>
            <consortium name="The Broad Institute Genomics Platform"/>
            <consortium name="The Broad Institute Genome Sequencing Center for Infectious Disease"/>
            <person name="Wu L."/>
            <person name="Ma J."/>
        </authorList>
    </citation>
    <scope>NUCLEOTIDE SEQUENCE [LARGE SCALE GENOMIC DNA]</scope>
    <source>
        <strain evidence="11">KCTC 15012</strain>
    </source>
</reference>
<dbReference type="InterPro" id="IPR043519">
    <property type="entry name" value="NT_sf"/>
</dbReference>
<comment type="similarity">
    <text evidence="7">Belongs to the GlnE family.</text>
</comment>
<dbReference type="InterPro" id="IPR013546">
    <property type="entry name" value="PII_UdlTrfase/GS_AdlTrfase"/>
</dbReference>
<dbReference type="PANTHER" id="PTHR30621">
    <property type="entry name" value="GLUTAMINE SYNTHETASE ADENYLYLTRANSFERASE"/>
    <property type="match status" value="1"/>
</dbReference>
<evidence type="ECO:0000256" key="1">
    <source>
        <dbReference type="ARBA" id="ARBA00022679"/>
    </source>
</evidence>
<proteinExistence type="inferred from homology"/>
<comment type="cofactor">
    <cofactor evidence="7">
        <name>Mg(2+)</name>
        <dbReference type="ChEBI" id="CHEBI:18420"/>
    </cofactor>
</comment>
<keyword evidence="11" id="KW-1185">Reference proteome</keyword>
<comment type="function">
    <text evidence="7">Involved in the regulation of glutamine synthetase GlnA, a key enzyme in the process to assimilate ammonia. When cellular nitrogen levels are high, the C-terminal adenylyl transferase (AT) inactivates GlnA by covalent transfer of an adenylyl group from ATP to specific tyrosine residue of GlnA, thus reducing its activity. Conversely, when nitrogen levels are low, the N-terminal adenylyl removase (AR) activates GlnA by removing the adenylyl group by phosphorolysis, increasing its activity. The regulatory region of GlnE binds the signal transduction protein PII (GlnB) which indicates the nitrogen status of the cell.</text>
</comment>
<evidence type="ECO:0000313" key="10">
    <source>
        <dbReference type="EMBL" id="MFD2233979.1"/>
    </source>
</evidence>
<evidence type="ECO:0000256" key="4">
    <source>
        <dbReference type="ARBA" id="ARBA00022840"/>
    </source>
</evidence>
<dbReference type="SUPFAM" id="SSF81593">
    <property type="entry name" value="Nucleotidyltransferase substrate binding subunit/domain"/>
    <property type="match status" value="2"/>
</dbReference>
<protein>
    <recommendedName>
        <fullName evidence="7">Bifunctional glutamine synthetase adenylyltransferase/adenylyl-removing enzyme</fullName>
    </recommendedName>
    <alternativeName>
        <fullName evidence="7">ATP:glutamine synthetase adenylyltransferase</fullName>
    </alternativeName>
    <alternativeName>
        <fullName evidence="7">ATase</fullName>
    </alternativeName>
    <domain>
        <recommendedName>
            <fullName evidence="7">Glutamine synthetase adenylyl-L-tyrosine phosphorylase</fullName>
            <ecNumber evidence="7">2.7.7.89</ecNumber>
        </recommendedName>
        <alternativeName>
            <fullName evidence="7">Adenylyl removase</fullName>
            <shortName evidence="7">AR</shortName>
            <shortName evidence="7">AT-N</shortName>
        </alternativeName>
    </domain>
    <domain>
        <recommendedName>
            <fullName evidence="7">Glutamine synthetase adenylyl transferase</fullName>
            <ecNumber evidence="7">2.7.7.42</ecNumber>
        </recommendedName>
        <alternativeName>
            <fullName evidence="7">Adenylyl transferase</fullName>
            <shortName evidence="7">AT</shortName>
            <shortName evidence="7">AT-C</shortName>
        </alternativeName>
    </domain>
</protein>